<accession>A0AB34PI42</accession>
<gene>
    <name evidence="1" type="ORF">HQ38_01370</name>
</gene>
<evidence type="ECO:0000313" key="2">
    <source>
        <dbReference type="Proteomes" id="UP000030136"/>
    </source>
</evidence>
<evidence type="ECO:0000313" key="1">
    <source>
        <dbReference type="EMBL" id="KGN96459.1"/>
    </source>
</evidence>
<dbReference type="EMBL" id="JQJC01000003">
    <property type="protein sequence ID" value="KGN96459.1"/>
    <property type="molecule type" value="Genomic_DNA"/>
</dbReference>
<comment type="caution">
    <text evidence="1">The sequence shown here is derived from an EMBL/GenBank/DDBJ whole genome shotgun (WGS) entry which is preliminary data.</text>
</comment>
<name>A0AB34PI42_9PORP</name>
<dbReference type="Proteomes" id="UP000030136">
    <property type="component" value="Unassembled WGS sequence"/>
</dbReference>
<proteinExistence type="predicted"/>
<organism evidence="1 2">
    <name type="scientific">Porphyromonas crevioricanis</name>
    <dbReference type="NCBI Taxonomy" id="393921"/>
    <lineage>
        <taxon>Bacteria</taxon>
        <taxon>Pseudomonadati</taxon>
        <taxon>Bacteroidota</taxon>
        <taxon>Bacteroidia</taxon>
        <taxon>Bacteroidales</taxon>
        <taxon>Porphyromonadaceae</taxon>
        <taxon>Porphyromonas</taxon>
    </lineage>
</organism>
<sequence length="61" mass="7348">MKCSVLSRLFRSSLGCIPLFILKRSCFSEVEEGETKLLWFWRDEMRRIREVDSTQKECIIF</sequence>
<protein>
    <submittedName>
        <fullName evidence="1">Uncharacterized protein</fullName>
    </submittedName>
</protein>
<reference evidence="1 2" key="1">
    <citation type="submission" date="2014-08" db="EMBL/GenBank/DDBJ databases">
        <title>Porphyromonas crevioricanis strain:COT-253_OH1447 Genome sequencing.</title>
        <authorList>
            <person name="Wallis C."/>
            <person name="Deusch O."/>
            <person name="O'Flynn C."/>
            <person name="Davis I."/>
            <person name="Jospin G."/>
            <person name="Darling A.E."/>
            <person name="Coil D.A."/>
            <person name="Alexiev A."/>
            <person name="Horsfall A."/>
            <person name="Kirkwood N."/>
            <person name="Harris S."/>
            <person name="Eisen J.A."/>
        </authorList>
    </citation>
    <scope>NUCLEOTIDE SEQUENCE [LARGE SCALE GENOMIC DNA]</scope>
    <source>
        <strain evidence="2">COT-253 OH1447</strain>
    </source>
</reference>
<dbReference type="AlphaFoldDB" id="A0AB34PI42"/>